<organism evidence="1 2">
    <name type="scientific">Mycolicibacterium fluoranthenivorans</name>
    <dbReference type="NCBI Taxonomy" id="258505"/>
    <lineage>
        <taxon>Bacteria</taxon>
        <taxon>Bacillati</taxon>
        <taxon>Actinomycetota</taxon>
        <taxon>Actinomycetes</taxon>
        <taxon>Mycobacteriales</taxon>
        <taxon>Mycobacteriaceae</taxon>
        <taxon>Mycolicibacterium</taxon>
    </lineage>
</organism>
<dbReference type="Proteomes" id="UP000199707">
    <property type="component" value="Unassembled WGS sequence"/>
</dbReference>
<accession>A0A1G4WTA7</accession>
<name>A0A1G4WTA7_9MYCO</name>
<evidence type="ECO:0000313" key="1">
    <source>
        <dbReference type="EMBL" id="SCX29008.1"/>
    </source>
</evidence>
<sequence length="83" mass="8486">MSISEKPKAESRMSAECRECAGGLAHCHGTVILHIGQRAECTDDCGVPEIAHTLTIDCAVLGCGCAADQPIGSGTGSSRVRSA</sequence>
<dbReference type="RefSeq" id="WP_328587180.1">
    <property type="nucleotide sequence ID" value="NZ_CP059894.1"/>
</dbReference>
<protein>
    <submittedName>
        <fullName evidence="1">Uncharacterized protein</fullName>
    </submittedName>
</protein>
<dbReference type="EMBL" id="FMUB01000010">
    <property type="protein sequence ID" value="SCX29008.1"/>
    <property type="molecule type" value="Genomic_DNA"/>
</dbReference>
<proteinExistence type="predicted"/>
<dbReference type="STRING" id="1502745.SAMN02799620_04721"/>
<evidence type="ECO:0000313" key="2">
    <source>
        <dbReference type="Proteomes" id="UP000199707"/>
    </source>
</evidence>
<dbReference type="AlphaFoldDB" id="A0A1G4WTA7"/>
<gene>
    <name evidence="1" type="ORF">SAMN02799620_04721</name>
</gene>
<reference evidence="2" key="1">
    <citation type="submission" date="2016-10" db="EMBL/GenBank/DDBJ databases">
        <authorList>
            <person name="Varghese N."/>
            <person name="Submissions S."/>
        </authorList>
    </citation>
    <scope>NUCLEOTIDE SEQUENCE [LARGE SCALE GENOMIC DNA]</scope>
    <source>
        <strain evidence="2">UNC267MFSha1.1M11</strain>
    </source>
</reference>